<feature type="domain" description="HTH tetR-type" evidence="5">
    <location>
        <begin position="20"/>
        <end position="80"/>
    </location>
</feature>
<keyword evidence="2 4" id="KW-0238">DNA-binding</keyword>
<dbReference type="PANTHER" id="PTHR30055:SF220">
    <property type="entry name" value="TETR-FAMILY REGULATORY PROTEIN"/>
    <property type="match status" value="1"/>
</dbReference>
<comment type="caution">
    <text evidence="6">The sequence shown here is derived from an EMBL/GenBank/DDBJ whole genome shotgun (WGS) entry which is preliminary data.</text>
</comment>
<evidence type="ECO:0000256" key="2">
    <source>
        <dbReference type="ARBA" id="ARBA00023125"/>
    </source>
</evidence>
<dbReference type="InterPro" id="IPR001647">
    <property type="entry name" value="HTH_TetR"/>
</dbReference>
<dbReference type="PRINTS" id="PR00455">
    <property type="entry name" value="HTHTETR"/>
</dbReference>
<protein>
    <submittedName>
        <fullName evidence="6">Transcriptional regulator, TetR family</fullName>
    </submittedName>
</protein>
<evidence type="ECO:0000256" key="4">
    <source>
        <dbReference type="PROSITE-ProRule" id="PRU00335"/>
    </source>
</evidence>
<feature type="DNA-binding region" description="H-T-H motif" evidence="4">
    <location>
        <begin position="43"/>
        <end position="62"/>
    </location>
</feature>
<evidence type="ECO:0000313" key="7">
    <source>
        <dbReference type="Proteomes" id="UP000030021"/>
    </source>
</evidence>
<proteinExistence type="predicted"/>
<accession>A0A0A0HKS0</accession>
<dbReference type="InterPro" id="IPR025996">
    <property type="entry name" value="MT1864/Rv1816-like_C"/>
</dbReference>
<dbReference type="SUPFAM" id="SSF48498">
    <property type="entry name" value="Tetracyclin repressor-like, C-terminal domain"/>
    <property type="match status" value="1"/>
</dbReference>
<organism evidence="6 7">
    <name type="scientific">Roseovarius mucosus DSM 17069</name>
    <dbReference type="NCBI Taxonomy" id="1288298"/>
    <lineage>
        <taxon>Bacteria</taxon>
        <taxon>Pseudomonadati</taxon>
        <taxon>Pseudomonadota</taxon>
        <taxon>Alphaproteobacteria</taxon>
        <taxon>Rhodobacterales</taxon>
        <taxon>Roseobacteraceae</taxon>
        <taxon>Roseovarius</taxon>
    </lineage>
</organism>
<dbReference type="PANTHER" id="PTHR30055">
    <property type="entry name" value="HTH-TYPE TRANSCRIPTIONAL REGULATOR RUTR"/>
    <property type="match status" value="1"/>
</dbReference>
<evidence type="ECO:0000256" key="1">
    <source>
        <dbReference type="ARBA" id="ARBA00023015"/>
    </source>
</evidence>
<dbReference type="SUPFAM" id="SSF46689">
    <property type="entry name" value="Homeodomain-like"/>
    <property type="match status" value="1"/>
</dbReference>
<evidence type="ECO:0000256" key="3">
    <source>
        <dbReference type="ARBA" id="ARBA00023163"/>
    </source>
</evidence>
<evidence type="ECO:0000313" key="6">
    <source>
        <dbReference type="EMBL" id="KGM87259.1"/>
    </source>
</evidence>
<dbReference type="InterPro" id="IPR036271">
    <property type="entry name" value="Tet_transcr_reg_TetR-rel_C_sf"/>
</dbReference>
<dbReference type="InterPro" id="IPR009057">
    <property type="entry name" value="Homeodomain-like_sf"/>
</dbReference>
<dbReference type="STRING" id="215743.ROSMUCSMR3_03982"/>
<gene>
    <name evidence="6" type="ORF">rosmuc_03563</name>
</gene>
<name>A0A0A0HKS0_9RHOB</name>
<dbReference type="PROSITE" id="PS50977">
    <property type="entry name" value="HTH_TETR_2"/>
    <property type="match status" value="1"/>
</dbReference>
<sequence length="218" mass="22882">MRASLAALKSGMGKQGYHHGNLRQALVEATLALIAEKGPQGFTMAEAAKLAGVSTAAPYRHFSGREALIAEAARQGFEIFVTRMEAAFNDARPNPLTAFMATGRAYLAFARSNAGHYVAMFESGLSVNTNPELADAAGRAQAILTRAAAALSAHLPPDRRPPAAMFAAHVWAMSHGVVELYARGAPGARAPFPPEDLLESGISVYLRGLGLIPPDSGS</sequence>
<dbReference type="Gene3D" id="1.10.357.10">
    <property type="entry name" value="Tetracycline Repressor, domain 2"/>
    <property type="match status" value="1"/>
</dbReference>
<dbReference type="InterPro" id="IPR050109">
    <property type="entry name" value="HTH-type_TetR-like_transc_reg"/>
</dbReference>
<evidence type="ECO:0000259" key="5">
    <source>
        <dbReference type="PROSITE" id="PS50977"/>
    </source>
</evidence>
<dbReference type="GO" id="GO:0000976">
    <property type="term" value="F:transcription cis-regulatory region binding"/>
    <property type="evidence" value="ECO:0007669"/>
    <property type="project" value="TreeGrafter"/>
</dbReference>
<dbReference type="EMBL" id="AONH01000016">
    <property type="protein sequence ID" value="KGM87259.1"/>
    <property type="molecule type" value="Genomic_DNA"/>
</dbReference>
<keyword evidence="1" id="KW-0805">Transcription regulation</keyword>
<dbReference type="PATRIC" id="fig|1288298.3.peg.3575"/>
<dbReference type="Pfam" id="PF00440">
    <property type="entry name" value="TetR_N"/>
    <property type="match status" value="1"/>
</dbReference>
<reference evidence="6 7" key="1">
    <citation type="submission" date="2013-01" db="EMBL/GenBank/DDBJ databases">
        <authorList>
            <person name="Fiebig A."/>
            <person name="Goeker M."/>
            <person name="Klenk H.-P.P."/>
        </authorList>
    </citation>
    <scope>NUCLEOTIDE SEQUENCE [LARGE SCALE GENOMIC DNA]</scope>
    <source>
        <strain evidence="6 7">DSM 17069</strain>
    </source>
</reference>
<dbReference type="Pfam" id="PF13305">
    <property type="entry name" value="TetR_C_33"/>
    <property type="match status" value="1"/>
</dbReference>
<dbReference type="GO" id="GO:0003700">
    <property type="term" value="F:DNA-binding transcription factor activity"/>
    <property type="evidence" value="ECO:0007669"/>
    <property type="project" value="TreeGrafter"/>
</dbReference>
<keyword evidence="3" id="KW-0804">Transcription</keyword>
<dbReference type="Proteomes" id="UP000030021">
    <property type="component" value="Unassembled WGS sequence"/>
</dbReference>
<dbReference type="HOGENOM" id="CLU_069356_40_0_5"/>
<dbReference type="AlphaFoldDB" id="A0A0A0HKS0"/>
<dbReference type="eggNOG" id="COG1309">
    <property type="taxonomic scope" value="Bacteria"/>
</dbReference>